<dbReference type="Gene3D" id="3.40.50.2000">
    <property type="entry name" value="Glycogen Phosphorylase B"/>
    <property type="match status" value="2"/>
</dbReference>
<organism evidence="4 5">
    <name type="scientific">Clostridium puniceum</name>
    <dbReference type="NCBI Taxonomy" id="29367"/>
    <lineage>
        <taxon>Bacteria</taxon>
        <taxon>Bacillati</taxon>
        <taxon>Bacillota</taxon>
        <taxon>Clostridia</taxon>
        <taxon>Eubacteriales</taxon>
        <taxon>Clostridiaceae</taxon>
        <taxon>Clostridium</taxon>
    </lineage>
</organism>
<dbReference type="PANTHER" id="PTHR12526:SF629">
    <property type="entry name" value="TEICHURONIC ACID BIOSYNTHESIS GLYCOSYLTRANSFERASE TUAH-RELATED"/>
    <property type="match status" value="1"/>
</dbReference>
<keyword evidence="5" id="KW-1185">Reference proteome</keyword>
<dbReference type="OrthoDB" id="9806653at2"/>
<dbReference type="EMBL" id="LZZM01000153">
    <property type="protein sequence ID" value="OOM77255.1"/>
    <property type="molecule type" value="Genomic_DNA"/>
</dbReference>
<evidence type="ECO:0000313" key="4">
    <source>
        <dbReference type="EMBL" id="OOM77255.1"/>
    </source>
</evidence>
<dbReference type="Pfam" id="PF00534">
    <property type="entry name" value="Glycos_transf_1"/>
    <property type="match status" value="1"/>
</dbReference>
<evidence type="ECO:0000259" key="3">
    <source>
        <dbReference type="Pfam" id="PF00534"/>
    </source>
</evidence>
<dbReference type="RefSeq" id="WP_077847502.1">
    <property type="nucleotide sequence ID" value="NZ_LZZM01000153.1"/>
</dbReference>
<dbReference type="InterPro" id="IPR001296">
    <property type="entry name" value="Glyco_trans_1"/>
</dbReference>
<gene>
    <name evidence="4" type="primary">epsF_2</name>
    <name evidence="4" type="ORF">CLPUN_23720</name>
</gene>
<evidence type="ECO:0000256" key="1">
    <source>
        <dbReference type="ARBA" id="ARBA00022676"/>
    </source>
</evidence>
<name>A0A1S8TIP5_9CLOT</name>
<dbReference type="GO" id="GO:0016757">
    <property type="term" value="F:glycosyltransferase activity"/>
    <property type="evidence" value="ECO:0007669"/>
    <property type="project" value="UniProtKB-KW"/>
</dbReference>
<keyword evidence="1 4" id="KW-0328">Glycosyltransferase</keyword>
<keyword evidence="2 4" id="KW-0808">Transferase</keyword>
<dbReference type="Proteomes" id="UP000190890">
    <property type="component" value="Unassembled WGS sequence"/>
</dbReference>
<evidence type="ECO:0000313" key="5">
    <source>
        <dbReference type="Proteomes" id="UP000190890"/>
    </source>
</evidence>
<dbReference type="SUPFAM" id="SSF53756">
    <property type="entry name" value="UDP-Glycosyltransferase/glycogen phosphorylase"/>
    <property type="match status" value="1"/>
</dbReference>
<accession>A0A1S8TIP5</accession>
<comment type="caution">
    <text evidence="4">The sequence shown here is derived from an EMBL/GenBank/DDBJ whole genome shotgun (WGS) entry which is preliminary data.</text>
</comment>
<dbReference type="AlphaFoldDB" id="A0A1S8TIP5"/>
<reference evidence="4 5" key="1">
    <citation type="submission" date="2016-05" db="EMBL/GenBank/DDBJ databases">
        <title>Microbial solvent formation.</title>
        <authorList>
            <person name="Poehlein A."/>
            <person name="Montoya Solano J.D."/>
            <person name="Flitsch S."/>
            <person name="Krabben P."/>
            <person name="Duerre P."/>
            <person name="Daniel R."/>
        </authorList>
    </citation>
    <scope>NUCLEOTIDE SEQUENCE [LARGE SCALE GENOMIC DNA]</scope>
    <source>
        <strain evidence="4 5">DSM 2619</strain>
    </source>
</reference>
<protein>
    <submittedName>
        <fullName evidence="4">Putative glycosyltransferase EpsF</fullName>
        <ecNumber evidence="4">2.4.-.-</ecNumber>
    </submittedName>
</protein>
<feature type="domain" description="Glycosyl transferase family 1" evidence="3">
    <location>
        <begin position="239"/>
        <end position="385"/>
    </location>
</feature>
<sequence length="418" mass="48218">MNDCLVFLTKVFPFDKGEEFIEDEILMLSKNFKKVIVIATSTLDGAIQTRTTPENFEIYRIKASEVKRKLPMKAMRIFPFLNYNDYMTDTERLAIKGSLKKRAYLTYFAAKSNIVFEEAKKILNQCSISKYDKIIFYSYWFYDTALAAIKLKDYCKVNEKFAVSRAHGYDIYTYRNSMNYLPLREYLLKNINKVYTCSKNGSNYLKNLCPGYEDKVEVGYLGSRDHGVKSVEEEHIFHIVSCCHISPVKRMDLLAKSLATLRNSGLKLKWTHFGAGDGLGELKEYSKENLKFMEVDFAGSIKNTELMEYYQKEPVDLFINTSSSEGLPVSIMEACSFGIPIIATDVGGTSEIVRDKETGLLLAADFKVEELGEKIKYMVKLSKVEKDDFRKRCRKLWIKDFCADINFERFAQEIKALK</sequence>
<evidence type="ECO:0000256" key="2">
    <source>
        <dbReference type="ARBA" id="ARBA00022679"/>
    </source>
</evidence>
<dbReference type="EC" id="2.4.-.-" evidence="4"/>
<dbReference type="PANTHER" id="PTHR12526">
    <property type="entry name" value="GLYCOSYLTRANSFERASE"/>
    <property type="match status" value="1"/>
</dbReference>
<dbReference type="STRING" id="29367.CLPUN_23720"/>
<proteinExistence type="predicted"/>